<evidence type="ECO:0000259" key="1">
    <source>
        <dbReference type="Pfam" id="PF13843"/>
    </source>
</evidence>
<feature type="domain" description="PiggyBac transposable element-derived protein" evidence="1">
    <location>
        <begin position="164"/>
        <end position="247"/>
    </location>
</feature>
<dbReference type="InterPro" id="IPR029526">
    <property type="entry name" value="PGBD"/>
</dbReference>
<gene>
    <name evidence="3" type="primary">LOC136088059</name>
</gene>
<accession>A0ABM4D0L5</accession>
<proteinExistence type="predicted"/>
<protein>
    <submittedName>
        <fullName evidence="3">Uncharacterized protein LOC136088059</fullName>
    </submittedName>
</protein>
<evidence type="ECO:0000313" key="2">
    <source>
        <dbReference type="Proteomes" id="UP001652625"/>
    </source>
</evidence>
<organism evidence="2 3">
    <name type="scientific">Hydra vulgaris</name>
    <name type="common">Hydra</name>
    <name type="synonym">Hydra attenuata</name>
    <dbReference type="NCBI Taxonomy" id="6087"/>
    <lineage>
        <taxon>Eukaryota</taxon>
        <taxon>Metazoa</taxon>
        <taxon>Cnidaria</taxon>
        <taxon>Hydrozoa</taxon>
        <taxon>Hydroidolina</taxon>
        <taxon>Anthoathecata</taxon>
        <taxon>Aplanulata</taxon>
        <taxon>Hydridae</taxon>
        <taxon>Hydra</taxon>
    </lineage>
</organism>
<keyword evidence="2" id="KW-1185">Reference proteome</keyword>
<reference evidence="3" key="1">
    <citation type="submission" date="2025-08" db="UniProtKB">
        <authorList>
            <consortium name="RefSeq"/>
        </authorList>
    </citation>
    <scope>IDENTIFICATION</scope>
</reference>
<dbReference type="Pfam" id="PF13843">
    <property type="entry name" value="DDE_Tnp_1_7"/>
    <property type="match status" value="1"/>
</dbReference>
<evidence type="ECO:0000313" key="3">
    <source>
        <dbReference type="RefSeq" id="XP_065667785.1"/>
    </source>
</evidence>
<dbReference type="RefSeq" id="XP_065667785.1">
    <property type="nucleotide sequence ID" value="XM_065811713.1"/>
</dbReference>
<dbReference type="Proteomes" id="UP001652625">
    <property type="component" value="Chromosome 12"/>
</dbReference>
<sequence length="256" mass="28727">MVTTTTTTTTFHVKNRLSSANADGASSSKIFVTAHPISFDQSVTYQRPNRVSAQQCLFILQELSDIDSGDESDVTKESNEADVVKDNLSDDDESNTFIYNLESSSDDDVEENSCGGNNDLIVNTLRDYLKQTIVLKVEVTGRFQAQNKFTTKSGTTSYCHNVLTPIDALRQIIDKGFTRFIKKCTILSANLSNEGWNISDIELDAFIGLIYPRGCMNTRNFPVKFLLSEKYGNKAFIETMPYSRFEDMKNIRVSPK</sequence>
<dbReference type="GeneID" id="136088059"/>
<name>A0ABM4D0L5_HYDVU</name>